<evidence type="ECO:0000313" key="3">
    <source>
        <dbReference type="Proteomes" id="UP000316270"/>
    </source>
</evidence>
<evidence type="ECO:0000256" key="1">
    <source>
        <dbReference type="SAM" id="MobiDB-lite"/>
    </source>
</evidence>
<feature type="region of interest" description="Disordered" evidence="1">
    <location>
        <begin position="195"/>
        <end position="215"/>
    </location>
</feature>
<feature type="region of interest" description="Disordered" evidence="1">
    <location>
        <begin position="75"/>
        <end position="152"/>
    </location>
</feature>
<gene>
    <name evidence="2" type="ORF">FKW77_002308</name>
</gene>
<dbReference type="STRING" id="50376.A0A517LPN4"/>
<feature type="compositionally biased region" description="Basic residues" evidence="1">
    <location>
        <begin position="140"/>
        <end position="150"/>
    </location>
</feature>
<dbReference type="AlphaFoldDB" id="A0A517LPN4"/>
<evidence type="ECO:0000313" key="2">
    <source>
        <dbReference type="EMBL" id="QDS77611.1"/>
    </source>
</evidence>
<name>A0A517LPN4_9PEZI</name>
<reference evidence="2 3" key="1">
    <citation type="submission" date="2019-07" db="EMBL/GenBank/DDBJ databases">
        <title>Finished genome of Venturia effusa.</title>
        <authorList>
            <person name="Young C.A."/>
            <person name="Cox M.P."/>
            <person name="Ganley A.R.D."/>
            <person name="David W.J."/>
        </authorList>
    </citation>
    <scope>NUCLEOTIDE SEQUENCE [LARGE SCALE GENOMIC DNA]</scope>
    <source>
        <strain evidence="3">albino</strain>
    </source>
</reference>
<keyword evidence="3" id="KW-1185">Reference proteome</keyword>
<dbReference type="OrthoDB" id="5397628at2759"/>
<dbReference type="Proteomes" id="UP000316270">
    <property type="component" value="Chromosome 18"/>
</dbReference>
<organism evidence="2 3">
    <name type="scientific">Venturia effusa</name>
    <dbReference type="NCBI Taxonomy" id="50376"/>
    <lineage>
        <taxon>Eukaryota</taxon>
        <taxon>Fungi</taxon>
        <taxon>Dikarya</taxon>
        <taxon>Ascomycota</taxon>
        <taxon>Pezizomycotina</taxon>
        <taxon>Dothideomycetes</taxon>
        <taxon>Pleosporomycetidae</taxon>
        <taxon>Venturiales</taxon>
        <taxon>Venturiaceae</taxon>
        <taxon>Venturia</taxon>
    </lineage>
</organism>
<proteinExistence type="predicted"/>
<protein>
    <submittedName>
        <fullName evidence="2">Uncharacterized protein</fullName>
    </submittedName>
</protein>
<sequence length="327" mass="36550">MASLIRLLNAILPFTNPATPVLQDLVHLAVLCTFLWFAPKIEWRDLRERVLGRKRAVEGVEGVENVVDAVVVEGGGGGDEVVAEPEQPDQPNEPVEPVFPPPGTDGEGFGGLEGQNEAGPANLHQPPRRAANHSREVGAKKAKSLARRNQQRAYNEFLREQGEAERAEWARDAKEREEKLEEERVKRVAREQKIKDKERKERESRKTREEEERRQELDAVKEVGKTVREGLEVDGFVRIEDLARKVLRDNAWVERVIKSEGVLGVGSVNGKKVVTMLTARGFVVRVDEDMMKSAYGRAAVKAAKGDGKITWNALGSMIQKTITDRPS</sequence>
<accession>A0A517LPN4</accession>
<dbReference type="EMBL" id="CP042202">
    <property type="protein sequence ID" value="QDS77611.1"/>
    <property type="molecule type" value="Genomic_DNA"/>
</dbReference>